<evidence type="ECO:0000313" key="13">
    <source>
        <dbReference type="Proteomes" id="UP000291088"/>
    </source>
</evidence>
<dbReference type="SFLD" id="SFLDG00002">
    <property type="entry name" value="C1.7:_P-type_atpase_like"/>
    <property type="match status" value="1"/>
</dbReference>
<dbReference type="PRINTS" id="PR00119">
    <property type="entry name" value="CATATPASE"/>
</dbReference>
<evidence type="ECO:0000256" key="7">
    <source>
        <dbReference type="ARBA" id="ARBA00023136"/>
    </source>
</evidence>
<keyword evidence="6 10" id="KW-1133">Transmembrane helix</keyword>
<keyword evidence="10" id="KW-1003">Cell membrane</keyword>
<dbReference type="GO" id="GO:0016463">
    <property type="term" value="F:P-type zinc transporter activity"/>
    <property type="evidence" value="ECO:0007669"/>
    <property type="project" value="UniProtKB-EC"/>
</dbReference>
<evidence type="ECO:0000256" key="9">
    <source>
        <dbReference type="ARBA" id="ARBA00047308"/>
    </source>
</evidence>
<dbReference type="PANTHER" id="PTHR48085">
    <property type="entry name" value="CADMIUM/ZINC-TRANSPORTING ATPASE HMA2-RELATED"/>
    <property type="match status" value="1"/>
</dbReference>
<evidence type="ECO:0000313" key="12">
    <source>
        <dbReference type="EMBL" id="RYC04556.1"/>
    </source>
</evidence>
<dbReference type="NCBIfam" id="TIGR01494">
    <property type="entry name" value="ATPase_P-type"/>
    <property type="match status" value="1"/>
</dbReference>
<keyword evidence="4 10" id="KW-0479">Metal-binding</keyword>
<comment type="catalytic activity">
    <reaction evidence="9">
        <text>Zn(2+)(in) + ATP + H2O = Zn(2+)(out) + ADP + phosphate + H(+)</text>
        <dbReference type="Rhea" id="RHEA:20621"/>
        <dbReference type="ChEBI" id="CHEBI:15377"/>
        <dbReference type="ChEBI" id="CHEBI:15378"/>
        <dbReference type="ChEBI" id="CHEBI:29105"/>
        <dbReference type="ChEBI" id="CHEBI:30616"/>
        <dbReference type="ChEBI" id="CHEBI:43474"/>
        <dbReference type="ChEBI" id="CHEBI:456216"/>
        <dbReference type="EC" id="7.2.2.12"/>
    </reaction>
</comment>
<dbReference type="InterPro" id="IPR059000">
    <property type="entry name" value="ATPase_P-type_domA"/>
</dbReference>
<comment type="similarity">
    <text evidence="2 10">Belongs to the cation transport ATPase (P-type) (TC 3.A.3) family. Type IB subfamily.</text>
</comment>
<dbReference type="GO" id="GO:0005524">
    <property type="term" value="F:ATP binding"/>
    <property type="evidence" value="ECO:0007669"/>
    <property type="project" value="UniProtKB-UniRule"/>
</dbReference>
<feature type="transmembrane region" description="Helical" evidence="10">
    <location>
        <begin position="61"/>
        <end position="82"/>
    </location>
</feature>
<keyword evidence="3 10" id="KW-0812">Transmembrane</keyword>
<protein>
    <recommendedName>
        <fullName evidence="8">P-type Zn(2+) transporter</fullName>
        <ecNumber evidence="8">7.2.2.12</ecNumber>
    </recommendedName>
</protein>
<keyword evidence="10" id="KW-0067">ATP-binding</keyword>
<dbReference type="PRINTS" id="PR00120">
    <property type="entry name" value="HATPASE"/>
</dbReference>
<dbReference type="InterPro" id="IPR001757">
    <property type="entry name" value="P_typ_ATPase"/>
</dbReference>
<dbReference type="Pfam" id="PF00702">
    <property type="entry name" value="Hydrolase"/>
    <property type="match status" value="1"/>
</dbReference>
<keyword evidence="5" id="KW-1278">Translocase</keyword>
<dbReference type="SFLD" id="SFLDS00003">
    <property type="entry name" value="Haloacid_Dehalogenase"/>
    <property type="match status" value="1"/>
</dbReference>
<dbReference type="Gene3D" id="3.40.50.1000">
    <property type="entry name" value="HAD superfamily/HAD-like"/>
    <property type="match status" value="1"/>
</dbReference>
<dbReference type="Pfam" id="PF00122">
    <property type="entry name" value="E1-E2_ATPase"/>
    <property type="match status" value="1"/>
</dbReference>
<comment type="subcellular location">
    <subcellularLocation>
        <location evidence="10">Cell membrane</location>
    </subcellularLocation>
    <subcellularLocation>
        <location evidence="1">Membrane</location>
    </subcellularLocation>
</comment>
<dbReference type="NCBIfam" id="TIGR01525">
    <property type="entry name" value="ATPase-IB_hvy"/>
    <property type="match status" value="1"/>
</dbReference>
<evidence type="ECO:0000259" key="11">
    <source>
        <dbReference type="Pfam" id="PF00122"/>
    </source>
</evidence>
<dbReference type="InterPro" id="IPR018303">
    <property type="entry name" value="ATPase_P-typ_P_site"/>
</dbReference>
<dbReference type="Gene3D" id="3.40.1110.10">
    <property type="entry name" value="Calcium-transporting ATPase, cytoplasmic domain N"/>
    <property type="match status" value="1"/>
</dbReference>
<dbReference type="InterPro" id="IPR023214">
    <property type="entry name" value="HAD_sf"/>
</dbReference>
<dbReference type="SFLD" id="SFLDF00027">
    <property type="entry name" value="p-type_atpase"/>
    <property type="match status" value="1"/>
</dbReference>
<sequence>MCAPASFSSSAAVCPAPKSGEEDVSALSRFFDNNGRSLLAILALLTLAGGALAHWSDLSSLAGQIWFAGGAVVLGALLVEIVHSLLQRQFGLDIVAALSMSAALAFDEPLAANIVALMYAGGQQLENFAEGRARREMTALLGRVARTAMCYCGNGLEEVPIERLAPGDRILVRRGEVIPVDGVLVAPAADIDMSALTGESMPVRFFEGDQVPSGCVGCGTAFDLITVLPAAESTYAGIVRLVKSAQESKAPMVRLADRYALLFLIATVVIAGAAWWLTGDRLRALSVLVVATPCPLILAVPVAIISGMSRAASIGVLIKSGGALETLARAKTAILDKTGTMTTGRAGVVDVRTMSGVDANEMFRFAASLDQASNHASAENLVAAAKKRGLALSNPANVTETPGSGVEGTVEGHRVVVGGSNFVKEHCRSGDPYDLGDSVPPGSAVVAVGIDGVVAGIILLSDQVRSDASETIAAFREAGVSRFVLASGDRADVVRAVGTKLGIDSAHGDLAPADKVEIVLREREHAPVMMIGDGVNDAPALAAADVGVAMGARGAAASSEAADVVLLVDDLAPLAIAVSLARRARMIALQSVAVGIGLSFTAMGFAALGYLPPVEGAILQEVIDVAVILNALRALVPPRKT</sequence>
<dbReference type="PANTHER" id="PTHR48085:SF5">
    <property type="entry name" value="CADMIUM_ZINC-TRANSPORTING ATPASE HMA4-RELATED"/>
    <property type="match status" value="1"/>
</dbReference>
<dbReference type="GO" id="GO:0046872">
    <property type="term" value="F:metal ion binding"/>
    <property type="evidence" value="ECO:0007669"/>
    <property type="project" value="UniProtKB-KW"/>
</dbReference>
<dbReference type="Gene3D" id="2.70.150.10">
    <property type="entry name" value="Calcium-transporting ATPase, cytoplasmic transduction domain A"/>
    <property type="match status" value="1"/>
</dbReference>
<feature type="transmembrane region" description="Helical" evidence="10">
    <location>
        <begin position="259"/>
        <end position="278"/>
    </location>
</feature>
<dbReference type="InterPro" id="IPR023299">
    <property type="entry name" value="ATPase_P-typ_cyto_dom_N"/>
</dbReference>
<dbReference type="Proteomes" id="UP000291088">
    <property type="component" value="Unassembled WGS sequence"/>
</dbReference>
<keyword evidence="7 10" id="KW-0472">Membrane</keyword>
<comment type="caution">
    <text evidence="12">The sequence shown here is derived from an EMBL/GenBank/DDBJ whole genome shotgun (WGS) entry which is preliminary data.</text>
</comment>
<dbReference type="GO" id="GO:0015086">
    <property type="term" value="F:cadmium ion transmembrane transporter activity"/>
    <property type="evidence" value="ECO:0007669"/>
    <property type="project" value="TreeGrafter"/>
</dbReference>
<proteinExistence type="inferred from homology"/>
<evidence type="ECO:0000256" key="1">
    <source>
        <dbReference type="ARBA" id="ARBA00004370"/>
    </source>
</evidence>
<dbReference type="EMBL" id="SDVB01000311">
    <property type="protein sequence ID" value="RYC04556.1"/>
    <property type="molecule type" value="Genomic_DNA"/>
</dbReference>
<name>A0A4Q2SGJ3_9HYPH</name>
<dbReference type="OrthoDB" id="9807843at2"/>
<accession>A0A4Q2SGJ3</accession>
<dbReference type="GO" id="GO:0016887">
    <property type="term" value="F:ATP hydrolysis activity"/>
    <property type="evidence" value="ECO:0007669"/>
    <property type="project" value="InterPro"/>
</dbReference>
<keyword evidence="13" id="KW-1185">Reference proteome</keyword>
<evidence type="ECO:0000256" key="5">
    <source>
        <dbReference type="ARBA" id="ARBA00022967"/>
    </source>
</evidence>
<dbReference type="EC" id="7.2.2.12" evidence="8"/>
<organism evidence="12 13">
    <name type="scientific">Ciceribacter ferrooxidans</name>
    <dbReference type="NCBI Taxonomy" id="2509717"/>
    <lineage>
        <taxon>Bacteria</taxon>
        <taxon>Pseudomonadati</taxon>
        <taxon>Pseudomonadota</taxon>
        <taxon>Alphaproteobacteria</taxon>
        <taxon>Hyphomicrobiales</taxon>
        <taxon>Rhizobiaceae</taxon>
        <taxon>Ciceribacter</taxon>
    </lineage>
</organism>
<keyword evidence="10" id="KW-0547">Nucleotide-binding</keyword>
<evidence type="ECO:0000256" key="3">
    <source>
        <dbReference type="ARBA" id="ARBA00022692"/>
    </source>
</evidence>
<reference evidence="12 13" key="1">
    <citation type="submission" date="2019-01" db="EMBL/GenBank/DDBJ databases">
        <authorList>
            <person name="Deng T."/>
        </authorList>
    </citation>
    <scope>NUCLEOTIDE SEQUENCE [LARGE SCALE GENOMIC DNA]</scope>
    <source>
        <strain evidence="12 13">F8825</strain>
    </source>
</reference>
<dbReference type="AlphaFoldDB" id="A0A4Q2SGJ3"/>
<dbReference type="InterPro" id="IPR027256">
    <property type="entry name" value="P-typ_ATPase_IB"/>
</dbReference>
<dbReference type="SUPFAM" id="SSF81653">
    <property type="entry name" value="Calcium ATPase, transduction domain A"/>
    <property type="match status" value="1"/>
</dbReference>
<gene>
    <name evidence="12" type="ORF">EUU22_20560</name>
</gene>
<dbReference type="InterPro" id="IPR051014">
    <property type="entry name" value="Cation_Transport_ATPase_IB"/>
</dbReference>
<feature type="transmembrane region" description="Helical" evidence="10">
    <location>
        <begin position="37"/>
        <end position="55"/>
    </location>
</feature>
<evidence type="ECO:0000256" key="6">
    <source>
        <dbReference type="ARBA" id="ARBA00022989"/>
    </source>
</evidence>
<feature type="domain" description="P-type ATPase A" evidence="11">
    <location>
        <begin position="145"/>
        <end position="243"/>
    </location>
</feature>
<feature type="transmembrane region" description="Helical" evidence="10">
    <location>
        <begin position="592"/>
        <end position="611"/>
    </location>
</feature>
<evidence type="ECO:0000256" key="8">
    <source>
        <dbReference type="ARBA" id="ARBA00039097"/>
    </source>
</evidence>
<dbReference type="SUPFAM" id="SSF56784">
    <property type="entry name" value="HAD-like"/>
    <property type="match status" value="1"/>
</dbReference>
<dbReference type="InterPro" id="IPR044492">
    <property type="entry name" value="P_typ_ATPase_HD_dom"/>
</dbReference>
<evidence type="ECO:0000256" key="4">
    <source>
        <dbReference type="ARBA" id="ARBA00022723"/>
    </source>
</evidence>
<dbReference type="InterPro" id="IPR036412">
    <property type="entry name" value="HAD-like_sf"/>
</dbReference>
<dbReference type="InterPro" id="IPR008250">
    <property type="entry name" value="ATPase_P-typ_transduc_dom_A_sf"/>
</dbReference>
<dbReference type="SUPFAM" id="SSF81665">
    <property type="entry name" value="Calcium ATPase, transmembrane domain M"/>
    <property type="match status" value="1"/>
</dbReference>
<dbReference type="GO" id="GO:0005886">
    <property type="term" value="C:plasma membrane"/>
    <property type="evidence" value="ECO:0007669"/>
    <property type="project" value="UniProtKB-SubCell"/>
</dbReference>
<evidence type="ECO:0000256" key="2">
    <source>
        <dbReference type="ARBA" id="ARBA00006024"/>
    </source>
</evidence>
<dbReference type="InterPro" id="IPR023298">
    <property type="entry name" value="ATPase_P-typ_TM_dom_sf"/>
</dbReference>
<feature type="transmembrane region" description="Helical" evidence="10">
    <location>
        <begin position="284"/>
        <end position="305"/>
    </location>
</feature>
<evidence type="ECO:0000256" key="10">
    <source>
        <dbReference type="RuleBase" id="RU362081"/>
    </source>
</evidence>
<dbReference type="PROSITE" id="PS00154">
    <property type="entry name" value="ATPASE_E1_E2"/>
    <property type="match status" value="1"/>
</dbReference>